<keyword evidence="2" id="KW-0805">Transcription regulation</keyword>
<dbReference type="PANTHER" id="PTHR30346">
    <property type="entry name" value="TRANSCRIPTIONAL DUAL REGULATOR HCAR-RELATED"/>
    <property type="match status" value="1"/>
</dbReference>
<organism evidence="6 7">
    <name type="scientific">Leucobacter chromiireducens subsp. chromiireducens</name>
    <dbReference type="NCBI Taxonomy" id="660067"/>
    <lineage>
        <taxon>Bacteria</taxon>
        <taxon>Bacillati</taxon>
        <taxon>Actinomycetota</taxon>
        <taxon>Actinomycetes</taxon>
        <taxon>Micrococcales</taxon>
        <taxon>Microbacteriaceae</taxon>
        <taxon>Leucobacter</taxon>
    </lineage>
</organism>
<proteinExistence type="inferred from homology"/>
<dbReference type="InterPro" id="IPR036388">
    <property type="entry name" value="WH-like_DNA-bd_sf"/>
</dbReference>
<dbReference type="Proteomes" id="UP001646141">
    <property type="component" value="Unassembled WGS sequence"/>
</dbReference>
<accession>A0ABS1SN23</accession>
<keyword evidence="7" id="KW-1185">Reference proteome</keyword>
<dbReference type="InterPro" id="IPR000847">
    <property type="entry name" value="LysR_HTH_N"/>
</dbReference>
<dbReference type="Pfam" id="PF00126">
    <property type="entry name" value="HTH_1"/>
    <property type="match status" value="1"/>
</dbReference>
<evidence type="ECO:0000256" key="1">
    <source>
        <dbReference type="ARBA" id="ARBA00009437"/>
    </source>
</evidence>
<evidence type="ECO:0000313" key="7">
    <source>
        <dbReference type="Proteomes" id="UP001646141"/>
    </source>
</evidence>
<dbReference type="RefSeq" id="WP_202380974.1">
    <property type="nucleotide sequence ID" value="NZ_BAAAMA010000004.1"/>
</dbReference>
<comment type="similarity">
    <text evidence="1">Belongs to the LysR transcriptional regulatory family.</text>
</comment>
<dbReference type="CDD" id="cd08436">
    <property type="entry name" value="PBP2_LTTR_like_3"/>
    <property type="match status" value="1"/>
</dbReference>
<protein>
    <submittedName>
        <fullName evidence="6">LysR family transcriptional regulator</fullName>
    </submittedName>
</protein>
<dbReference type="SUPFAM" id="SSF46785">
    <property type="entry name" value="Winged helix' DNA-binding domain"/>
    <property type="match status" value="1"/>
</dbReference>
<dbReference type="Pfam" id="PF03466">
    <property type="entry name" value="LysR_substrate"/>
    <property type="match status" value="1"/>
</dbReference>
<comment type="caution">
    <text evidence="6">The sequence shown here is derived from an EMBL/GenBank/DDBJ whole genome shotgun (WGS) entry which is preliminary data.</text>
</comment>
<dbReference type="PRINTS" id="PR00039">
    <property type="entry name" value="HTHLYSR"/>
</dbReference>
<keyword evidence="4" id="KW-0804">Transcription</keyword>
<dbReference type="SUPFAM" id="SSF53850">
    <property type="entry name" value="Periplasmic binding protein-like II"/>
    <property type="match status" value="1"/>
</dbReference>
<dbReference type="InterPro" id="IPR036390">
    <property type="entry name" value="WH_DNA-bd_sf"/>
</dbReference>
<dbReference type="Gene3D" id="3.40.190.290">
    <property type="match status" value="1"/>
</dbReference>
<dbReference type="InterPro" id="IPR005119">
    <property type="entry name" value="LysR_subst-bd"/>
</dbReference>
<dbReference type="PANTHER" id="PTHR30346:SF30">
    <property type="entry name" value="SMALL NEUTRAL PROTEASE REGULATORY PROTEIN"/>
    <property type="match status" value="1"/>
</dbReference>
<reference evidence="6 7" key="1">
    <citation type="submission" date="2018-09" db="EMBL/GenBank/DDBJ databases">
        <title>Comparative genomics of Leucobacter spp.</title>
        <authorList>
            <person name="Reis A.C."/>
            <person name="Kolvenbach B.A."/>
            <person name="Corvini P.F.X."/>
            <person name="Nunes O.C."/>
        </authorList>
    </citation>
    <scope>NUCLEOTIDE SEQUENCE [LARGE SCALE GENOMIC DNA]</scope>
    <source>
        <strain evidence="6 7">L-1</strain>
    </source>
</reference>
<dbReference type="Gene3D" id="1.10.10.10">
    <property type="entry name" value="Winged helix-like DNA-binding domain superfamily/Winged helix DNA-binding domain"/>
    <property type="match status" value="1"/>
</dbReference>
<name>A0ABS1SN23_9MICO</name>
<evidence type="ECO:0000256" key="4">
    <source>
        <dbReference type="ARBA" id="ARBA00023163"/>
    </source>
</evidence>
<sequence>MELQQLRYVVAVAETKHFTRAAKQCHVVQSALSHQVAALERELGYPLFARTSRKVALTPAGEAFLPHARAALDAAARAAAAGAAATGDIRGTLTIGTIPTTGTVDVPAALAHFRARHPGVRITLRTHHSDRLLEHVRAGRIDVAVLGLPDPQLPEEVGARLLGDEALVGAVNRSHPLAGRKRVSLAQLAAEPFVDFPAGSPAREQSDRAFARAGIEREVQFESSAFDSSLRLIEAGLAVGLLPTIVAQREAHRLATFAVTPAPRRHEVLIWDAFNPTPAAERFREILLAQLASGAAAS</sequence>
<evidence type="ECO:0000313" key="6">
    <source>
        <dbReference type="EMBL" id="MBL3688985.1"/>
    </source>
</evidence>
<dbReference type="EMBL" id="QYAD01000001">
    <property type="protein sequence ID" value="MBL3688985.1"/>
    <property type="molecule type" value="Genomic_DNA"/>
</dbReference>
<dbReference type="PROSITE" id="PS50931">
    <property type="entry name" value="HTH_LYSR"/>
    <property type="match status" value="1"/>
</dbReference>
<evidence type="ECO:0000259" key="5">
    <source>
        <dbReference type="PROSITE" id="PS50931"/>
    </source>
</evidence>
<evidence type="ECO:0000256" key="3">
    <source>
        <dbReference type="ARBA" id="ARBA00023125"/>
    </source>
</evidence>
<feature type="domain" description="HTH lysR-type" evidence="5">
    <location>
        <begin position="1"/>
        <end position="58"/>
    </location>
</feature>
<evidence type="ECO:0000256" key="2">
    <source>
        <dbReference type="ARBA" id="ARBA00023015"/>
    </source>
</evidence>
<gene>
    <name evidence="6" type="ORF">D3226_03310</name>
</gene>
<keyword evidence="3" id="KW-0238">DNA-binding</keyword>